<keyword evidence="1" id="KW-0732">Signal</keyword>
<dbReference type="Proteomes" id="UP000177372">
    <property type="component" value="Unassembled WGS sequence"/>
</dbReference>
<dbReference type="AlphaFoldDB" id="A0A1F6F277"/>
<reference evidence="2 3" key="1">
    <citation type="journal article" date="2016" name="Nat. Commun.">
        <title>Thousands of microbial genomes shed light on interconnected biogeochemical processes in an aquifer system.</title>
        <authorList>
            <person name="Anantharaman K."/>
            <person name="Brown C.T."/>
            <person name="Hug L.A."/>
            <person name="Sharon I."/>
            <person name="Castelle C.J."/>
            <person name="Probst A.J."/>
            <person name="Thomas B.C."/>
            <person name="Singh A."/>
            <person name="Wilkins M.J."/>
            <person name="Karaoz U."/>
            <person name="Brodie E.L."/>
            <person name="Williams K.H."/>
            <person name="Hubbard S.S."/>
            <person name="Banfield J.F."/>
        </authorList>
    </citation>
    <scope>NUCLEOTIDE SEQUENCE [LARGE SCALE GENOMIC DNA]</scope>
</reference>
<feature type="signal peptide" evidence="1">
    <location>
        <begin position="1"/>
        <end position="23"/>
    </location>
</feature>
<evidence type="ECO:0000256" key="1">
    <source>
        <dbReference type="SAM" id="SignalP"/>
    </source>
</evidence>
<dbReference type="EMBL" id="MFLZ01000015">
    <property type="protein sequence ID" value="OGG79968.1"/>
    <property type="molecule type" value="Genomic_DNA"/>
</dbReference>
<protein>
    <submittedName>
        <fullName evidence="2">Uncharacterized protein</fullName>
    </submittedName>
</protein>
<evidence type="ECO:0000313" key="3">
    <source>
        <dbReference type="Proteomes" id="UP000177372"/>
    </source>
</evidence>
<evidence type="ECO:0000313" key="2">
    <source>
        <dbReference type="EMBL" id="OGG79968.1"/>
    </source>
</evidence>
<name>A0A1F6F277_9BACT</name>
<dbReference type="STRING" id="1798512.A3A39_01130"/>
<comment type="caution">
    <text evidence="2">The sequence shown here is derived from an EMBL/GenBank/DDBJ whole genome shotgun (WGS) entry which is preliminary data.</text>
</comment>
<proteinExistence type="predicted"/>
<sequence length="125" mass="13595">MNVLRNLAGGVYLLLLVTAPVAAQTAKECATPAFEEGWLYARARLQGGMFALIRDADDIAAYLDGVNDSLNEPISGTVEKLILFVSHDFTAKMSVVRDGMVCERRTIPAEANRETLKKMFGGSKT</sequence>
<feature type="chain" id="PRO_5009524293" evidence="1">
    <location>
        <begin position="24"/>
        <end position="125"/>
    </location>
</feature>
<organism evidence="2 3">
    <name type="scientific">Candidatus Kaiserbacteria bacterium RIFCSPLOWO2_01_FULL_54_13</name>
    <dbReference type="NCBI Taxonomy" id="1798512"/>
    <lineage>
        <taxon>Bacteria</taxon>
        <taxon>Candidatus Kaiseribacteriota</taxon>
    </lineage>
</organism>
<accession>A0A1F6F277</accession>
<gene>
    <name evidence="2" type="ORF">A3A39_01130</name>
</gene>